<dbReference type="PANTHER" id="PTHR21286:SF0">
    <property type="entry name" value="NUCLEAR PORE COMPLEX PROTEIN NUP160"/>
    <property type="match status" value="1"/>
</dbReference>
<dbReference type="InterPro" id="IPR059141">
    <property type="entry name" value="Beta-prop_Nup120_160"/>
</dbReference>
<evidence type="ECO:0000259" key="6">
    <source>
        <dbReference type="Pfam" id="PF23354"/>
    </source>
</evidence>
<dbReference type="Pfam" id="PF23354">
    <property type="entry name" value="TPR_NUP160_120_M"/>
    <property type="match status" value="1"/>
</dbReference>
<dbReference type="PANTHER" id="PTHR21286">
    <property type="entry name" value="NUCLEAR PORE COMPLEX PROTEIN NUP160"/>
    <property type="match status" value="1"/>
</dbReference>
<organism evidence="7">
    <name type="scientific">Cacopsylla melanoneura</name>
    <dbReference type="NCBI Taxonomy" id="428564"/>
    <lineage>
        <taxon>Eukaryota</taxon>
        <taxon>Metazoa</taxon>
        <taxon>Ecdysozoa</taxon>
        <taxon>Arthropoda</taxon>
        <taxon>Hexapoda</taxon>
        <taxon>Insecta</taxon>
        <taxon>Pterygota</taxon>
        <taxon>Neoptera</taxon>
        <taxon>Paraneoptera</taxon>
        <taxon>Hemiptera</taxon>
        <taxon>Sternorrhyncha</taxon>
        <taxon>Psylloidea</taxon>
        <taxon>Psyllidae</taxon>
        <taxon>Psyllinae</taxon>
        <taxon>Cacopsylla</taxon>
    </lineage>
</organism>
<evidence type="ECO:0000256" key="1">
    <source>
        <dbReference type="ARBA" id="ARBA00004123"/>
    </source>
</evidence>
<feature type="domain" description="NUP160 middle TPR" evidence="6">
    <location>
        <begin position="814"/>
        <end position="994"/>
    </location>
</feature>
<dbReference type="Pfam" id="PF23347">
    <property type="entry name" value="TPR_Nup160_C"/>
    <property type="match status" value="1"/>
</dbReference>
<name>A0A8D8TSS7_9HEMI</name>
<dbReference type="Pfam" id="PF11715">
    <property type="entry name" value="Beta-prop_Nup120_160"/>
    <property type="match status" value="1"/>
</dbReference>
<sequence>MLKLSSNMAGISHQMNFIKKEVLCDCLVSDAWKEITFNSSGTPSIQDIKIPQRTGGLNISNHSNRFIFWKTRGNVLELVEHSLDVNIACNQLRYKFEDSPVLGDSVSLYETKQNIVLLVATISSVHKIKFSRPKVISTRHEHVNSIFADASSAESINNPACFHIISITNSIPYTGASYLTPDREAIFSLALQSGGIAVIKINPNSEKAAKVFDVKSDSFFTGLNFFSSRSGRGALSQDSSLLGIVYKYINRTAFVVALNSDGQLKCWNGDMNLTGNCDTLQYCKTRNLVNQSHLLRKSSVDADPSVWVYLCLEGGNSCFLQFKISPEGGVHFLRSAADLPHLISSQMDQLIDFIVLQNLLWCVWHTMENESVVTAYNPDPAHGSRPWSYAQLEPLHINPTSPALCPQGKISDLIFKPGLFSRSDVAKALEIHNGGADNNVDSRLTLRQRVMQVVERDIDAKVNELPDEMDEVSRAASEHFISEQIWEDFYSACVQYRKMSLPPLGMFHIASANLLLVIKKNSFSYLRPMSPLEEYMYCVPSEISGAETEFDKFVSSLGSLHFSNNANQEIALALTDTKSDRGDRGEGDESTLFLSGAEQFQSLLNEFSHRDLTDIFDEPSELQRLHKLSISELKGYIEQFLALLTRPPPSDVTPGSQYYTSCLGVNVLTMALNQIAELRLRLCCNLVITLKTTGRQRDELFTEYYDALWGQIRDAWIVTWLHNNVDPSTQDSVLLSYISSCELRHHNLISTTQLLFFNSNSHIIPYLSSAPHLAPFLQDISHILDYTEWKFDLIRAYLSTGNDARAYTIVEQFSEYADLDYFLQAIDIFSKVHSCELVIEIIHLALNNLGSQENTSVLHSILFDNYLRVKDFPKAFDTLRNNKDCNKQQINLHVLILNMLEAGKSKQLLNLLTQDGTHTTSPIIREVIDFCHKRMYTFPIDQAEVYFEFLFAFHVNSLYYSGAAQVKFNQAYCYSRDLTKRCECLAEAVALLHLVDEPYKQYVNRKKDVDKLKYKMYKGEKVYTELAFEQLSLKQVKNLYELEKSRAYVRDCPLDAPLEEVVSLLSHNGLYKKALQLATLWGEDLRPVFVSLTTRCLAEEVTDWDWIFLNDIGDYVNSAKMDIGGLMWALLEALLDIFELPGHKEVLKSVSEKIISQGYDLPQFVKRKYFSLCPGDVVHLLHKHGALKAATQLSIAMLRTLTSPASQDRSDEGQKGFEEYFSFKQLTPRSEQMYCGLQHVKFLQAELSRQEGADYEDYFDQLQEALRAYDEHAVRVTTEKFRVMASS</sequence>
<evidence type="ECO:0000256" key="2">
    <source>
        <dbReference type="ARBA" id="ARBA00022448"/>
    </source>
</evidence>
<dbReference type="EMBL" id="HBUF01316439">
    <property type="protein sequence ID" value="CAG6694075.1"/>
    <property type="molecule type" value="Transcribed_RNA"/>
</dbReference>
<evidence type="ECO:0000256" key="3">
    <source>
        <dbReference type="ARBA" id="ARBA00023242"/>
    </source>
</evidence>
<protein>
    <submittedName>
        <fullName evidence="7">Nuclear pore complex protein Nup160</fullName>
    </submittedName>
</protein>
<keyword evidence="2" id="KW-0813">Transport</keyword>
<evidence type="ECO:0000259" key="4">
    <source>
        <dbReference type="Pfam" id="PF11715"/>
    </source>
</evidence>
<dbReference type="InterPro" id="IPR056535">
    <property type="entry name" value="TPR_NUP160_M"/>
</dbReference>
<feature type="domain" description="Nucleoporin Nup120/160 beta-propeller" evidence="4">
    <location>
        <begin position="65"/>
        <end position="533"/>
    </location>
</feature>
<dbReference type="GO" id="GO:0005643">
    <property type="term" value="C:nuclear pore"/>
    <property type="evidence" value="ECO:0007669"/>
    <property type="project" value="UniProtKB-ARBA"/>
</dbReference>
<evidence type="ECO:0000313" key="7">
    <source>
        <dbReference type="EMBL" id="CAG6694075.1"/>
    </source>
</evidence>
<feature type="domain" description="NUP160 C-terminal TPR" evidence="5">
    <location>
        <begin position="1059"/>
        <end position="1281"/>
    </location>
</feature>
<comment type="subcellular location">
    <subcellularLocation>
        <location evidence="1">Nucleus</location>
    </subcellularLocation>
</comment>
<proteinExistence type="predicted"/>
<evidence type="ECO:0000259" key="5">
    <source>
        <dbReference type="Pfam" id="PF23347"/>
    </source>
</evidence>
<dbReference type="InterPro" id="IPR021717">
    <property type="entry name" value="Nucleoporin_Nup160"/>
</dbReference>
<keyword evidence="3" id="KW-0539">Nucleus</keyword>
<dbReference type="InterPro" id="IPR056536">
    <property type="entry name" value="TPR_NUP160_C"/>
</dbReference>
<dbReference type="GO" id="GO:0017056">
    <property type="term" value="F:structural constituent of nuclear pore"/>
    <property type="evidence" value="ECO:0007669"/>
    <property type="project" value="TreeGrafter"/>
</dbReference>
<reference evidence="7" key="1">
    <citation type="submission" date="2021-05" db="EMBL/GenBank/DDBJ databases">
        <authorList>
            <person name="Alioto T."/>
            <person name="Alioto T."/>
            <person name="Gomez Garrido J."/>
        </authorList>
    </citation>
    <scope>NUCLEOTIDE SEQUENCE</scope>
</reference>
<accession>A0A8D8TSS7</accession>